<keyword evidence="8 11" id="KW-1133">Transmembrane helix</keyword>
<organism evidence="15 16">
    <name type="scientific">Jaapia argillacea MUCL 33604</name>
    <dbReference type="NCBI Taxonomy" id="933084"/>
    <lineage>
        <taxon>Eukaryota</taxon>
        <taxon>Fungi</taxon>
        <taxon>Dikarya</taxon>
        <taxon>Basidiomycota</taxon>
        <taxon>Agaricomycotina</taxon>
        <taxon>Agaricomycetes</taxon>
        <taxon>Agaricomycetidae</taxon>
        <taxon>Jaapiales</taxon>
        <taxon>Jaapiaceae</taxon>
        <taxon>Jaapia</taxon>
    </lineage>
</organism>
<evidence type="ECO:0000259" key="14">
    <source>
        <dbReference type="Pfam" id="PF25293"/>
    </source>
</evidence>
<feature type="transmembrane region" description="Helical" evidence="11">
    <location>
        <begin position="998"/>
        <end position="1018"/>
    </location>
</feature>
<dbReference type="Pfam" id="PF07774">
    <property type="entry name" value="EMC1_C"/>
    <property type="match status" value="1"/>
</dbReference>
<dbReference type="STRING" id="933084.A0A067PIR3"/>
<proteinExistence type="inferred from homology"/>
<evidence type="ECO:0000256" key="11">
    <source>
        <dbReference type="SAM" id="Phobius"/>
    </source>
</evidence>
<evidence type="ECO:0000256" key="7">
    <source>
        <dbReference type="ARBA" id="ARBA00022824"/>
    </source>
</evidence>
<feature type="domain" description="ER membrane protein complex subunit 1 C-terminal" evidence="13">
    <location>
        <begin position="807"/>
        <end position="1027"/>
    </location>
</feature>
<evidence type="ECO:0000256" key="4">
    <source>
        <dbReference type="ARBA" id="ARBA00020824"/>
    </source>
</evidence>
<feature type="chain" id="PRO_5001643215" description="ER membrane protein complex subunit 1" evidence="12">
    <location>
        <begin position="24"/>
        <end position="1029"/>
    </location>
</feature>
<dbReference type="Proteomes" id="UP000027265">
    <property type="component" value="Unassembled WGS sequence"/>
</dbReference>
<comment type="subunit">
    <text evidence="3">Component of the ER membrane protein complex (EMC).</text>
</comment>
<comment type="subcellular location">
    <subcellularLocation>
        <location evidence="1">Endoplasmic reticulum membrane</location>
        <topology evidence="1">Single-pass type I membrane protein</topology>
    </subcellularLocation>
</comment>
<evidence type="ECO:0000256" key="6">
    <source>
        <dbReference type="ARBA" id="ARBA00022729"/>
    </source>
</evidence>
<dbReference type="InterPro" id="IPR058545">
    <property type="entry name" value="Beta-prop_EMC1_1st"/>
</dbReference>
<evidence type="ECO:0000256" key="9">
    <source>
        <dbReference type="ARBA" id="ARBA00023136"/>
    </source>
</evidence>
<evidence type="ECO:0000256" key="3">
    <source>
        <dbReference type="ARBA" id="ARBA00011276"/>
    </source>
</evidence>
<reference evidence="16" key="1">
    <citation type="journal article" date="2014" name="Proc. Natl. Acad. Sci. U.S.A.">
        <title>Extensive sampling of basidiomycete genomes demonstrates inadequacy of the white-rot/brown-rot paradigm for wood decay fungi.</title>
        <authorList>
            <person name="Riley R."/>
            <person name="Salamov A.A."/>
            <person name="Brown D.W."/>
            <person name="Nagy L.G."/>
            <person name="Floudas D."/>
            <person name="Held B.W."/>
            <person name="Levasseur A."/>
            <person name="Lombard V."/>
            <person name="Morin E."/>
            <person name="Otillar R."/>
            <person name="Lindquist E.A."/>
            <person name="Sun H."/>
            <person name="LaButti K.M."/>
            <person name="Schmutz J."/>
            <person name="Jabbour D."/>
            <person name="Luo H."/>
            <person name="Baker S.E."/>
            <person name="Pisabarro A.G."/>
            <person name="Walton J.D."/>
            <person name="Blanchette R.A."/>
            <person name="Henrissat B."/>
            <person name="Martin F."/>
            <person name="Cullen D."/>
            <person name="Hibbett D.S."/>
            <person name="Grigoriev I.V."/>
        </authorList>
    </citation>
    <scope>NUCLEOTIDE SEQUENCE [LARGE SCALE GENOMIC DNA]</scope>
    <source>
        <strain evidence="16">MUCL 33604</strain>
    </source>
</reference>
<evidence type="ECO:0000256" key="10">
    <source>
        <dbReference type="ARBA" id="ARBA00023180"/>
    </source>
</evidence>
<dbReference type="Pfam" id="PF25293">
    <property type="entry name" value="Beta-prop_EMC1_N"/>
    <property type="match status" value="1"/>
</dbReference>
<evidence type="ECO:0000256" key="1">
    <source>
        <dbReference type="ARBA" id="ARBA00004115"/>
    </source>
</evidence>
<evidence type="ECO:0000256" key="5">
    <source>
        <dbReference type="ARBA" id="ARBA00022692"/>
    </source>
</evidence>
<protein>
    <recommendedName>
        <fullName evidence="4">ER membrane protein complex subunit 1</fullName>
    </recommendedName>
</protein>
<dbReference type="GO" id="GO:0034975">
    <property type="term" value="P:protein folding in endoplasmic reticulum"/>
    <property type="evidence" value="ECO:0007669"/>
    <property type="project" value="TreeGrafter"/>
</dbReference>
<dbReference type="Gene3D" id="2.130.10.10">
    <property type="entry name" value="YVTN repeat-like/Quinoprotein amine dehydrogenase"/>
    <property type="match status" value="1"/>
</dbReference>
<dbReference type="EMBL" id="KL197728">
    <property type="protein sequence ID" value="KDQ54694.1"/>
    <property type="molecule type" value="Genomic_DNA"/>
</dbReference>
<feature type="signal peptide" evidence="12">
    <location>
        <begin position="1"/>
        <end position="23"/>
    </location>
</feature>
<dbReference type="InterPro" id="IPR015943">
    <property type="entry name" value="WD40/YVTN_repeat-like_dom_sf"/>
</dbReference>
<dbReference type="InterPro" id="IPR026895">
    <property type="entry name" value="EMC1"/>
</dbReference>
<evidence type="ECO:0000313" key="16">
    <source>
        <dbReference type="Proteomes" id="UP000027265"/>
    </source>
</evidence>
<keyword evidence="6 12" id="KW-0732">Signal</keyword>
<keyword evidence="16" id="KW-1185">Reference proteome</keyword>
<accession>A0A067PIR3</accession>
<keyword evidence="5 11" id="KW-0812">Transmembrane</keyword>
<dbReference type="PANTHER" id="PTHR21573:SF0">
    <property type="entry name" value="ER MEMBRANE PROTEIN COMPLEX SUBUNIT 1"/>
    <property type="match status" value="1"/>
</dbReference>
<keyword evidence="7" id="KW-0256">Endoplasmic reticulum</keyword>
<keyword evidence="9 11" id="KW-0472">Membrane</keyword>
<dbReference type="PANTHER" id="PTHR21573">
    <property type="entry name" value="ER MEMBRANE PROTEIN COMPLEX SUBUNIT 1"/>
    <property type="match status" value="1"/>
</dbReference>
<sequence>MRFLGSFCAIVAAASSFLVPAFALHESEAGLLDWYKPHIGVPITHSPVLSPRFHRSVVVSVSGQGVLSGLSPTDGSIAWRRIFESQDKIVSYKAQGDVVTTLSGPGGSTLRTFDVLTGHLILEERLHSPTSGRLTEPADIGVAVAYSRSNEKQKDLFVLTNGHEVRRVDGSSGELKWAWTAADQSSTTIYTSLLPTPDTLYVIGLTKSFSAYTLHITSLSTTTGAQIQSLPIPSSIQSASAPLISLSLSSPETTPRIAWLEKNSIHVLPLTPSLSAAVLATPRTSVSSKYKVIMDVGLGEKGLFVGVLEDGTGRVFGMQKEGEGDGVKGVWEFSGSATNSREAPSMYTGGVDVDGYPYVARVFWSHALQRANAHVFAPHLADGKGLVTGFTFPFNTGVHGIIAHVALDTAHVSELTVLSRLFVTSSTGNVQLWQQDKLQWEREEGLATAGMGVVEFVDLPVGDGEGSGEESGGGREGFVGRLRRQVVEAQNFPQYLIQFVKRFTSSSSPAILTASTKSNTTTLTRDQFGFHKLLIVATPFGKLYALDSLSGEIVWSSVLGLGWAAEVGGRILPVRLFVLDGKGGKAGAEVLLVAQRRADNTLVDTVVFHVNALTGEDALGVSPAGDVLQGVDVIAGPLVDGYLLGEGDGKVAVLIDEFLQVNLYPDTPTTKESFAKVADTLSFALRTGGAAGRQVMGHQVSIHPDLRDLEKFVAYPTWRKSFPMDETIQSVVKRQGREWPVASLGKVRGDRTTMYKYLNPNLFVVLTQGKGRCGIYVVDGAKGSLVYEASVEAREGQGCAVKATFVENWLVYEYFDGRSEARGLDGKEQTKGPRVVSVEFYEGAGVDDKTKSSEMSSFSNRTLDVMVYEQTYLLPHGVTAITATSTKFGMTVKDIIIANENNQIQMIPRRLLDPRRPKQKPTAAEMEEMLIPYDPLIPDEPKRVLSHNYQVANTQRIITSPALLESTSLVFAYGLDMFFTRVSPSGTFDVLSENFNKLQLVLTIGALALAIVITKPMVRRKRLREKWYQ</sequence>
<dbReference type="InterPro" id="IPR011678">
    <property type="entry name" value="EMC1_C"/>
</dbReference>
<keyword evidence="10" id="KW-0325">Glycoprotein</keyword>
<dbReference type="OrthoDB" id="28092at2759"/>
<evidence type="ECO:0000256" key="8">
    <source>
        <dbReference type="ARBA" id="ARBA00022989"/>
    </source>
</evidence>
<dbReference type="InterPro" id="IPR011047">
    <property type="entry name" value="Quinoprotein_ADH-like_sf"/>
</dbReference>
<comment type="similarity">
    <text evidence="2">Belongs to the EMC1 family.</text>
</comment>
<evidence type="ECO:0000313" key="15">
    <source>
        <dbReference type="EMBL" id="KDQ54694.1"/>
    </source>
</evidence>
<name>A0A067PIR3_9AGAM</name>
<dbReference type="SUPFAM" id="SSF50998">
    <property type="entry name" value="Quinoprotein alcohol dehydrogenase-like"/>
    <property type="match status" value="1"/>
</dbReference>
<evidence type="ECO:0000259" key="13">
    <source>
        <dbReference type="Pfam" id="PF07774"/>
    </source>
</evidence>
<dbReference type="AlphaFoldDB" id="A0A067PIR3"/>
<evidence type="ECO:0000256" key="12">
    <source>
        <dbReference type="SAM" id="SignalP"/>
    </source>
</evidence>
<evidence type="ECO:0000256" key="2">
    <source>
        <dbReference type="ARBA" id="ARBA00007904"/>
    </source>
</evidence>
<dbReference type="HOGENOM" id="CLU_005034_1_0_1"/>
<feature type="domain" description="EMC1 first beta-propeller" evidence="14">
    <location>
        <begin position="23"/>
        <end position="273"/>
    </location>
</feature>
<dbReference type="InParanoid" id="A0A067PIR3"/>
<gene>
    <name evidence="15" type="ORF">JAAARDRAFT_182191</name>
</gene>
<dbReference type="GO" id="GO:0072546">
    <property type="term" value="C:EMC complex"/>
    <property type="evidence" value="ECO:0007669"/>
    <property type="project" value="InterPro"/>
</dbReference>